<dbReference type="Pfam" id="PF05866">
    <property type="entry name" value="RusA"/>
    <property type="match status" value="1"/>
</dbReference>
<dbReference type="InterPro" id="IPR008822">
    <property type="entry name" value="Endonuclease_RusA-like"/>
</dbReference>
<dbReference type="AlphaFoldDB" id="X0RKI8"/>
<dbReference type="GO" id="GO:0006281">
    <property type="term" value="P:DNA repair"/>
    <property type="evidence" value="ECO:0007669"/>
    <property type="project" value="InterPro"/>
</dbReference>
<dbReference type="GO" id="GO:0006310">
    <property type="term" value="P:DNA recombination"/>
    <property type="evidence" value="ECO:0007669"/>
    <property type="project" value="InterPro"/>
</dbReference>
<feature type="non-terminal residue" evidence="1">
    <location>
        <position position="1"/>
    </location>
</feature>
<proteinExistence type="predicted"/>
<organism evidence="1">
    <name type="scientific">marine sediment metagenome</name>
    <dbReference type="NCBI Taxonomy" id="412755"/>
    <lineage>
        <taxon>unclassified sequences</taxon>
        <taxon>metagenomes</taxon>
        <taxon>ecological metagenomes</taxon>
    </lineage>
</organism>
<dbReference type="InterPro" id="IPR036614">
    <property type="entry name" value="RusA-like_sf"/>
</dbReference>
<protein>
    <submittedName>
        <fullName evidence="1">Uncharacterized protein</fullName>
    </submittedName>
</protein>
<name>X0RKI8_9ZZZZ</name>
<gene>
    <name evidence="1" type="ORF">S01H1_07502</name>
</gene>
<evidence type="ECO:0000313" key="1">
    <source>
        <dbReference type="EMBL" id="GAF69339.1"/>
    </source>
</evidence>
<reference evidence="1" key="1">
    <citation type="journal article" date="2014" name="Front. Microbiol.">
        <title>High frequency of phylogenetically diverse reductive dehalogenase-homologous genes in deep subseafloor sedimentary metagenomes.</title>
        <authorList>
            <person name="Kawai M."/>
            <person name="Futagami T."/>
            <person name="Toyoda A."/>
            <person name="Takaki Y."/>
            <person name="Nishi S."/>
            <person name="Hori S."/>
            <person name="Arai W."/>
            <person name="Tsubouchi T."/>
            <person name="Morono Y."/>
            <person name="Uchiyama I."/>
            <person name="Ito T."/>
            <person name="Fujiyama A."/>
            <person name="Inagaki F."/>
            <person name="Takami H."/>
        </authorList>
    </citation>
    <scope>NUCLEOTIDE SEQUENCE</scope>
    <source>
        <strain evidence="1">Expedition CK06-06</strain>
    </source>
</reference>
<dbReference type="GO" id="GO:0000287">
    <property type="term" value="F:magnesium ion binding"/>
    <property type="evidence" value="ECO:0007669"/>
    <property type="project" value="InterPro"/>
</dbReference>
<accession>X0RKI8</accession>
<sequence length="125" mass="13480">PGLLAINRKFGVRAFIAKGKPVGRLFTENKWKAAQQEVADHLTLQWSPRAPLEGPVVVTIDTWWPRMNRAGPAEGMPLGDVDAAGKALLDSLAIAGVIGDDSQVLRLTQVKHSGPGRVEIRVGRP</sequence>
<dbReference type="SUPFAM" id="SSF103084">
    <property type="entry name" value="Holliday junction resolvase RusA"/>
    <property type="match status" value="1"/>
</dbReference>
<dbReference type="Gene3D" id="3.30.1330.70">
    <property type="entry name" value="Holliday junction resolvase RusA"/>
    <property type="match status" value="1"/>
</dbReference>
<comment type="caution">
    <text evidence="1">The sequence shown here is derived from an EMBL/GenBank/DDBJ whole genome shotgun (WGS) entry which is preliminary data.</text>
</comment>
<dbReference type="EMBL" id="BARS01003865">
    <property type="protein sequence ID" value="GAF69339.1"/>
    <property type="molecule type" value="Genomic_DNA"/>
</dbReference>